<evidence type="ECO:0000313" key="2">
    <source>
        <dbReference type="EMBL" id="BBX44438.1"/>
    </source>
</evidence>
<evidence type="ECO:0000259" key="1">
    <source>
        <dbReference type="Pfam" id="PF01814"/>
    </source>
</evidence>
<reference evidence="2 3" key="1">
    <citation type="journal article" date="2019" name="Emerg. Microbes Infect.">
        <title>Comprehensive subspecies identification of 175 nontuberculous mycobacteria species based on 7547 genomic profiles.</title>
        <authorList>
            <person name="Matsumoto Y."/>
            <person name="Kinjo T."/>
            <person name="Motooka D."/>
            <person name="Nabeya D."/>
            <person name="Jung N."/>
            <person name="Uechi K."/>
            <person name="Horii T."/>
            <person name="Iida T."/>
            <person name="Fujita J."/>
            <person name="Nakamura S."/>
        </authorList>
    </citation>
    <scope>NUCLEOTIDE SEQUENCE [LARGE SCALE GENOMIC DNA]</scope>
    <source>
        <strain evidence="2 3">JCM 12404</strain>
    </source>
</reference>
<feature type="domain" description="Hemerythrin-like" evidence="1">
    <location>
        <begin position="2"/>
        <end position="94"/>
    </location>
</feature>
<organism evidence="2 3">
    <name type="scientific">Mycobacterium cookii</name>
    <dbReference type="NCBI Taxonomy" id="1775"/>
    <lineage>
        <taxon>Bacteria</taxon>
        <taxon>Bacillati</taxon>
        <taxon>Actinomycetota</taxon>
        <taxon>Actinomycetes</taxon>
        <taxon>Mycobacteriales</taxon>
        <taxon>Mycobacteriaceae</taxon>
        <taxon>Mycobacterium</taxon>
    </lineage>
</organism>
<dbReference type="EMBL" id="AP022569">
    <property type="protein sequence ID" value="BBX44438.1"/>
    <property type="molecule type" value="Genomic_DNA"/>
</dbReference>
<keyword evidence="3" id="KW-1185">Reference proteome</keyword>
<sequence>MREHGVLKRVLLIYREGIRRLQSDDQNPAQALNAGAGIIRNFIEDYHEHLEEQYVFPALEQANKLRDITSVLRTQHQRGRAVTDRVLAATGATAALDQPARQALTRDMSDFVRMYEPHEAWEDTVVFPALRDVLPAQKFRELAETFEDEEHRRFGPAGFEGVVGKVADIEKSLGIYDLSQFTPS</sequence>
<proteinExistence type="predicted"/>
<dbReference type="AlphaFoldDB" id="A0A7I7KSN3"/>
<dbReference type="InterPro" id="IPR012312">
    <property type="entry name" value="Hemerythrin-like"/>
</dbReference>
<dbReference type="PANTHER" id="PTHR39966">
    <property type="entry name" value="BLL2471 PROTEIN-RELATED"/>
    <property type="match status" value="1"/>
</dbReference>
<dbReference type="Proteomes" id="UP000465866">
    <property type="component" value="Chromosome"/>
</dbReference>
<protein>
    <recommendedName>
        <fullName evidence="1">Hemerythrin-like domain-containing protein</fullName>
    </recommendedName>
</protein>
<name>A0A7I7KSN3_9MYCO</name>
<accession>A0A7I7KSN3</accession>
<evidence type="ECO:0000313" key="3">
    <source>
        <dbReference type="Proteomes" id="UP000465866"/>
    </source>
</evidence>
<dbReference type="Gene3D" id="1.20.120.520">
    <property type="entry name" value="nmb1532 protein domain like"/>
    <property type="match status" value="1"/>
</dbReference>
<dbReference type="KEGG" id="mcoo:MCOO_04530"/>
<dbReference type="PANTHER" id="PTHR39966:SF1">
    <property type="entry name" value="HEMERYTHRIN-LIKE DOMAIN-CONTAINING PROTEIN"/>
    <property type="match status" value="1"/>
</dbReference>
<dbReference type="CDD" id="cd12108">
    <property type="entry name" value="Hr-like"/>
    <property type="match status" value="1"/>
</dbReference>
<dbReference type="GO" id="GO:0005886">
    <property type="term" value="C:plasma membrane"/>
    <property type="evidence" value="ECO:0007669"/>
    <property type="project" value="TreeGrafter"/>
</dbReference>
<dbReference type="Pfam" id="PF01814">
    <property type="entry name" value="Hemerythrin"/>
    <property type="match status" value="1"/>
</dbReference>
<gene>
    <name evidence="2" type="ORF">MCOO_04530</name>
</gene>